<feature type="compositionally biased region" description="Basic and acidic residues" evidence="1">
    <location>
        <begin position="221"/>
        <end position="233"/>
    </location>
</feature>
<sequence length="250" mass="29584">MAEDDEFNNDLDDDYQPRSRKKKSRSNEPNPNKKCRPRIDQLAIPSRRLILALYQDHGYHLPREKVEKIKILLQELYAMTPEETERYFAHIKKKSADVSRRKDIKFMLKKLVKRKKKEQQHKQAYELLYRLFVSGMEFAVKTPVPPLVSVRLRNLSNIILEQICNLRNVDIPAREDSDQFGSFLIKVADWMAIVIEHLYYGIHLKKNAELQIIENEHKKKKLDEAASEHKTEETKDDNEDNEAELNDEIE</sequence>
<evidence type="ECO:0000256" key="1">
    <source>
        <dbReference type="SAM" id="MobiDB-lite"/>
    </source>
</evidence>
<gene>
    <name evidence="3" type="primary">LOC115890505</name>
</gene>
<dbReference type="Proteomes" id="UP000504635">
    <property type="component" value="Unplaced"/>
</dbReference>
<accession>A0A6J2YUV2</accession>
<dbReference type="GeneID" id="115890505"/>
<feature type="region of interest" description="Disordered" evidence="1">
    <location>
        <begin position="221"/>
        <end position="250"/>
    </location>
</feature>
<evidence type="ECO:0000313" key="3">
    <source>
        <dbReference type="RefSeq" id="XP_030766615.1"/>
    </source>
</evidence>
<reference evidence="3" key="1">
    <citation type="submission" date="2025-08" db="UniProtKB">
        <authorList>
            <consortium name="RefSeq"/>
        </authorList>
    </citation>
    <scope>IDENTIFICATION</scope>
    <source>
        <tissue evidence="3">Gonads</tissue>
    </source>
</reference>
<proteinExistence type="predicted"/>
<feature type="compositionally biased region" description="Acidic residues" evidence="1">
    <location>
        <begin position="1"/>
        <end position="14"/>
    </location>
</feature>
<dbReference type="AlphaFoldDB" id="A0A6J2YUV2"/>
<dbReference type="RefSeq" id="XP_030766615.1">
    <property type="nucleotide sequence ID" value="XM_030910755.1"/>
</dbReference>
<dbReference type="InParanoid" id="A0A6J2YUV2"/>
<organism evidence="2 3">
    <name type="scientific">Sitophilus oryzae</name>
    <name type="common">Rice weevil</name>
    <name type="synonym">Curculio oryzae</name>
    <dbReference type="NCBI Taxonomy" id="7048"/>
    <lineage>
        <taxon>Eukaryota</taxon>
        <taxon>Metazoa</taxon>
        <taxon>Ecdysozoa</taxon>
        <taxon>Arthropoda</taxon>
        <taxon>Hexapoda</taxon>
        <taxon>Insecta</taxon>
        <taxon>Pterygota</taxon>
        <taxon>Neoptera</taxon>
        <taxon>Endopterygota</taxon>
        <taxon>Coleoptera</taxon>
        <taxon>Polyphaga</taxon>
        <taxon>Cucujiformia</taxon>
        <taxon>Curculionidae</taxon>
        <taxon>Dryophthorinae</taxon>
        <taxon>Sitophilus</taxon>
    </lineage>
</organism>
<feature type="compositionally biased region" description="Acidic residues" evidence="1">
    <location>
        <begin position="234"/>
        <end position="250"/>
    </location>
</feature>
<protein>
    <submittedName>
        <fullName evidence="3">Uncharacterized protein LOC115890505</fullName>
    </submittedName>
</protein>
<dbReference type="OrthoDB" id="46913at2759"/>
<keyword evidence="2" id="KW-1185">Reference proteome</keyword>
<dbReference type="KEGG" id="soy:115890505"/>
<feature type="region of interest" description="Disordered" evidence="1">
    <location>
        <begin position="1"/>
        <end position="36"/>
    </location>
</feature>
<evidence type="ECO:0000313" key="2">
    <source>
        <dbReference type="Proteomes" id="UP000504635"/>
    </source>
</evidence>
<name>A0A6J2YUV2_SITOR</name>